<sequence>MPSIAELRSRLASAQSRKAKARLSNLQCIDILLKVCRKKNVNVIMSSDGMLFYTIEEVQNEVENELLLHGGRIPIFQLNSILNFQPDYIDRAVNNITKASDNYLNSHGVIISKDYLRNLMIAINDRIQECGTVAFSELSKEYDLPLEMIRSYVNANVGTVIKGSINGNIIESHTFEKRKVNNLKAALLAVTMPIATHEISRIIKININVVNDMIQDLLKKEEVHGILKGGEYTPRSYMDSVESYLGSNYNRNGYVEVKLVRTFSHLDAKLIEKICPNNLKLDSVYINKDLFQPVSILINEAISSRSWREVSSMLPGVLNQSDWTLVVNSVKNAAKSGLLMDSVYVSNSFKDDLIKYLIKQMSDFKDKVEQFYKVFNESKLGSSHLSECVELILGYESIFYNMDSKGGNSGTDGSGKDAESGQDSADSDAKFDNKDNHFVDLYQIYPDQLLSLVEEELKKELMNMIVSAKKATKASSQNKITKDTTESLVLHIMEGEMTLKTFEKVTYSANNVILQFMAKELCSSVFNLLLEYYLRSNKLVEGAVEVDSNKRNKMIELILDDDVKSQFKEFATHLKNKDAPQCVSSSRELCKLMYINYNVKKDSRNFLKSKQTQYNQQLSSLTQLDSLVCCYVCMNLMLLKSNQYLFFNDKLWCLKETLSLFKPLLSTSEHYDLIKELVDLAGEVESKAEESDNKRMQEMTQRLIDAFKT</sequence>
<feature type="region of interest" description="Disordered" evidence="1">
    <location>
        <begin position="409"/>
        <end position="428"/>
    </location>
</feature>
<dbReference type="Proteomes" id="UP000244803">
    <property type="component" value="Chromosome 3"/>
</dbReference>
<reference evidence="3" key="1">
    <citation type="submission" date="2022-07" db="EMBL/GenBank/DDBJ databases">
        <title>Evaluation of T. orientalis genome assembly methods using nanopore sequencing and analysis of variation between genomes.</title>
        <authorList>
            <person name="Yam J."/>
            <person name="Micallef M.L."/>
            <person name="Liu M."/>
            <person name="Djordjevic S.P."/>
            <person name="Bogema D.R."/>
            <person name="Jenkins C."/>
        </authorList>
    </citation>
    <scope>NUCLEOTIDE SEQUENCE</scope>
    <source>
        <strain evidence="3">Fish Creek</strain>
    </source>
</reference>
<dbReference type="EMBL" id="CP056066">
    <property type="protein sequence ID" value="UKJ88751.1"/>
    <property type="molecule type" value="Genomic_DNA"/>
</dbReference>
<organism evidence="3 4">
    <name type="scientific">Theileria orientalis</name>
    <dbReference type="NCBI Taxonomy" id="68886"/>
    <lineage>
        <taxon>Eukaryota</taxon>
        <taxon>Sar</taxon>
        <taxon>Alveolata</taxon>
        <taxon>Apicomplexa</taxon>
        <taxon>Aconoidasida</taxon>
        <taxon>Piroplasmida</taxon>
        <taxon>Theileriidae</taxon>
        <taxon>Theileria</taxon>
    </lineage>
</organism>
<feature type="domain" description="E3 UFM1-protein ligase 1-like N-terminal" evidence="2">
    <location>
        <begin position="4"/>
        <end position="265"/>
    </location>
</feature>
<name>A0A976M5A7_THEOR</name>
<dbReference type="GO" id="GO:0032434">
    <property type="term" value="P:regulation of proteasomal ubiquitin-dependent protein catabolic process"/>
    <property type="evidence" value="ECO:0007669"/>
    <property type="project" value="TreeGrafter"/>
</dbReference>
<evidence type="ECO:0000313" key="3">
    <source>
        <dbReference type="EMBL" id="UKJ88751.1"/>
    </source>
</evidence>
<protein>
    <recommendedName>
        <fullName evidence="2">E3 UFM1-protein ligase 1-like N-terminal domain-containing protein</fullName>
    </recommendedName>
</protein>
<gene>
    <name evidence="3" type="ORF">MACJ_001996</name>
</gene>
<evidence type="ECO:0000313" key="4">
    <source>
        <dbReference type="Proteomes" id="UP000244803"/>
    </source>
</evidence>
<dbReference type="InterPro" id="IPR018611">
    <property type="entry name" value="Ufl1"/>
</dbReference>
<dbReference type="GO" id="GO:0034976">
    <property type="term" value="P:response to endoplasmic reticulum stress"/>
    <property type="evidence" value="ECO:0007669"/>
    <property type="project" value="TreeGrafter"/>
</dbReference>
<dbReference type="GO" id="GO:0061666">
    <property type="term" value="F:UFM1 ligase activity"/>
    <property type="evidence" value="ECO:0007669"/>
    <property type="project" value="InterPro"/>
</dbReference>
<evidence type="ECO:0000256" key="1">
    <source>
        <dbReference type="SAM" id="MobiDB-lite"/>
    </source>
</evidence>
<dbReference type="PANTHER" id="PTHR31057">
    <property type="entry name" value="E3 UFM1-PROTEIN LIGASE 1"/>
    <property type="match status" value="1"/>
</dbReference>
<proteinExistence type="predicted"/>
<evidence type="ECO:0000259" key="2">
    <source>
        <dbReference type="Pfam" id="PF09743"/>
    </source>
</evidence>
<dbReference type="GO" id="GO:0005789">
    <property type="term" value="C:endoplasmic reticulum membrane"/>
    <property type="evidence" value="ECO:0007669"/>
    <property type="project" value="TreeGrafter"/>
</dbReference>
<dbReference type="AlphaFoldDB" id="A0A976M5A7"/>
<dbReference type="OrthoDB" id="10258297at2759"/>
<dbReference type="Pfam" id="PF25870">
    <property type="entry name" value="WHD_UFL1_5th"/>
    <property type="match status" value="1"/>
</dbReference>
<dbReference type="Pfam" id="PF09743">
    <property type="entry name" value="E3_UFM1_ligase"/>
    <property type="match status" value="1"/>
</dbReference>
<dbReference type="PANTHER" id="PTHR31057:SF0">
    <property type="entry name" value="E3 UFM1-PROTEIN LIGASE 1"/>
    <property type="match status" value="1"/>
</dbReference>
<dbReference type="GO" id="GO:1990592">
    <property type="term" value="P:protein K69-linked ufmylation"/>
    <property type="evidence" value="ECO:0007669"/>
    <property type="project" value="TreeGrafter"/>
</dbReference>
<accession>A0A976M5A7</accession>
<dbReference type="InterPro" id="IPR056579">
    <property type="entry name" value="Ufl1_N"/>
</dbReference>